<feature type="transmembrane region" description="Helical" evidence="10">
    <location>
        <begin position="96"/>
        <end position="119"/>
    </location>
</feature>
<keyword evidence="8 9" id="KW-0012">Acyltransferase</keyword>
<dbReference type="InterPro" id="IPR051085">
    <property type="entry name" value="MB_O-acyltransferase"/>
</dbReference>
<organism evidence="11 12">
    <name type="scientific">Abyssobacteria bacterium (strain SURF_5)</name>
    <dbReference type="NCBI Taxonomy" id="2093360"/>
    <lineage>
        <taxon>Bacteria</taxon>
        <taxon>Pseudomonadati</taxon>
        <taxon>Candidatus Hydrogenedentota</taxon>
        <taxon>Candidatus Abyssobacteria</taxon>
    </lineage>
</organism>
<evidence type="ECO:0000256" key="4">
    <source>
        <dbReference type="ARBA" id="ARBA00022679"/>
    </source>
</evidence>
<feature type="transmembrane region" description="Helical" evidence="10">
    <location>
        <begin position="188"/>
        <end position="209"/>
    </location>
</feature>
<dbReference type="PIRSF" id="PIRSF016636">
    <property type="entry name" value="AlgI_DltB"/>
    <property type="match status" value="1"/>
</dbReference>
<comment type="caution">
    <text evidence="11">The sequence shown here is derived from an EMBL/GenBank/DDBJ whole genome shotgun (WGS) entry which is preliminary data.</text>
</comment>
<keyword evidence="4 9" id="KW-0808">Transferase</keyword>
<dbReference type="PANTHER" id="PTHR13285:SF23">
    <property type="entry name" value="TEICHOIC ACID D-ALANYLTRANSFERASE"/>
    <property type="match status" value="1"/>
</dbReference>
<proteinExistence type="inferred from homology"/>
<feature type="transmembrane region" description="Helical" evidence="10">
    <location>
        <begin position="300"/>
        <end position="318"/>
    </location>
</feature>
<evidence type="ECO:0000256" key="8">
    <source>
        <dbReference type="ARBA" id="ARBA00023315"/>
    </source>
</evidence>
<feature type="transmembrane region" description="Helical" evidence="10">
    <location>
        <begin position="6"/>
        <end position="22"/>
    </location>
</feature>
<dbReference type="InterPro" id="IPR004299">
    <property type="entry name" value="MBOAT_fam"/>
</dbReference>
<feature type="transmembrane region" description="Helical" evidence="10">
    <location>
        <begin position="364"/>
        <end position="386"/>
    </location>
</feature>
<keyword evidence="7 9" id="KW-0472">Membrane</keyword>
<evidence type="ECO:0000256" key="10">
    <source>
        <dbReference type="SAM" id="Phobius"/>
    </source>
</evidence>
<keyword evidence="5 10" id="KW-0812">Transmembrane</keyword>
<dbReference type="PANTHER" id="PTHR13285">
    <property type="entry name" value="ACYLTRANSFERASE"/>
    <property type="match status" value="1"/>
</dbReference>
<sequence>MRLLSIHFFALVAAGLLLFHGYNSRNWRRAVLLILNVAFIASFAGDFLDLLPLIEFLSLGYFCICFIHARPSKLNFFAAIFLLIATFIYLKQYSLVHFLTSAVSPGVTIGLSFIFFRVLQVLVDTYQRALVERISPWQMLNYCCNFLTFVSGPIQRFQDYRKQEESLGAVAISSETAYLAFSRITNGVIKLAIISAGFQLAFQWARYVASPNYLWATYGAACLSYLLQLYFNFAGYMDIVIGVGLLFGFELPENFDAPLGAGNFLDFWRRWHITLSEWFKLYLFNPIMKSLAHRSRRMSLIPYFGVFAYFITFFLMGVWHGTTFVFVIYGLFLGLGMSVNKLYEIEMRKRLGKDRFKKLRGATLYGYFTHALTMTYFAVSLTALWTEWDGFTKILSQLGVLGIFKSAAFCIALVIVSRLLIDSARIASIPIRKQIERVNQAFLFQQAHLAARAIVLLLFLVSSQTKIPDLIYGGF</sequence>
<keyword evidence="6 10" id="KW-1133">Transmembrane helix</keyword>
<dbReference type="GO" id="GO:0005886">
    <property type="term" value="C:plasma membrane"/>
    <property type="evidence" value="ECO:0007669"/>
    <property type="project" value="UniProtKB-SubCell"/>
</dbReference>
<evidence type="ECO:0000256" key="7">
    <source>
        <dbReference type="ARBA" id="ARBA00023136"/>
    </source>
</evidence>
<dbReference type="Proteomes" id="UP000265882">
    <property type="component" value="Unassembled WGS sequence"/>
</dbReference>
<dbReference type="InterPro" id="IPR024194">
    <property type="entry name" value="Ac/AlaTfrase_AlgI/DltB"/>
</dbReference>
<gene>
    <name evidence="11" type="ORF">C4520_15245</name>
</gene>
<feature type="transmembrane region" description="Helical" evidence="10">
    <location>
        <begin position="229"/>
        <end position="249"/>
    </location>
</feature>
<dbReference type="EMBL" id="QZKU01000107">
    <property type="protein sequence ID" value="RJP17960.1"/>
    <property type="molecule type" value="Genomic_DNA"/>
</dbReference>
<evidence type="ECO:0000313" key="12">
    <source>
        <dbReference type="Proteomes" id="UP000265882"/>
    </source>
</evidence>
<feature type="transmembrane region" description="Helical" evidence="10">
    <location>
        <begin position="27"/>
        <end position="44"/>
    </location>
</feature>
<name>A0A3A4NLB0_ABYX5</name>
<protein>
    <submittedName>
        <fullName evidence="11">MBOAT family protein</fullName>
    </submittedName>
</protein>
<evidence type="ECO:0000256" key="1">
    <source>
        <dbReference type="ARBA" id="ARBA00004651"/>
    </source>
</evidence>
<evidence type="ECO:0000256" key="6">
    <source>
        <dbReference type="ARBA" id="ARBA00022989"/>
    </source>
</evidence>
<evidence type="ECO:0000256" key="5">
    <source>
        <dbReference type="ARBA" id="ARBA00022692"/>
    </source>
</evidence>
<feature type="transmembrane region" description="Helical" evidence="10">
    <location>
        <begin position="74"/>
        <end position="90"/>
    </location>
</feature>
<dbReference type="AlphaFoldDB" id="A0A3A4NLB0"/>
<dbReference type="Pfam" id="PF03062">
    <property type="entry name" value="MBOAT"/>
    <property type="match status" value="1"/>
</dbReference>
<evidence type="ECO:0000313" key="11">
    <source>
        <dbReference type="EMBL" id="RJP17960.1"/>
    </source>
</evidence>
<comment type="subcellular location">
    <subcellularLocation>
        <location evidence="1">Cell membrane</location>
        <topology evidence="1">Multi-pass membrane protein</topology>
    </subcellularLocation>
</comment>
<feature type="transmembrane region" description="Helical" evidence="10">
    <location>
        <begin position="398"/>
        <end position="421"/>
    </location>
</feature>
<feature type="transmembrane region" description="Helical" evidence="10">
    <location>
        <begin position="442"/>
        <end position="461"/>
    </location>
</feature>
<evidence type="ECO:0000256" key="3">
    <source>
        <dbReference type="ARBA" id="ARBA00022475"/>
    </source>
</evidence>
<feature type="transmembrane region" description="Helical" evidence="10">
    <location>
        <begin position="324"/>
        <end position="343"/>
    </location>
</feature>
<feature type="transmembrane region" description="Helical" evidence="10">
    <location>
        <begin position="50"/>
        <end position="67"/>
    </location>
</feature>
<comment type="similarity">
    <text evidence="2 9">Belongs to the membrane-bound acyltransferase family.</text>
</comment>
<accession>A0A3A4NLB0</accession>
<reference evidence="11 12" key="1">
    <citation type="journal article" date="2017" name="ISME J.">
        <title>Energy and carbon metabolisms in a deep terrestrial subsurface fluid microbial community.</title>
        <authorList>
            <person name="Momper L."/>
            <person name="Jungbluth S.P."/>
            <person name="Lee M.D."/>
            <person name="Amend J.P."/>
        </authorList>
    </citation>
    <scope>NUCLEOTIDE SEQUENCE [LARGE SCALE GENOMIC DNA]</scope>
    <source>
        <strain evidence="11">SURF_5</strain>
    </source>
</reference>
<dbReference type="GO" id="GO:0016746">
    <property type="term" value="F:acyltransferase activity"/>
    <property type="evidence" value="ECO:0007669"/>
    <property type="project" value="UniProtKB-KW"/>
</dbReference>
<keyword evidence="3 9" id="KW-1003">Cell membrane</keyword>
<evidence type="ECO:0000256" key="2">
    <source>
        <dbReference type="ARBA" id="ARBA00010323"/>
    </source>
</evidence>
<evidence type="ECO:0000256" key="9">
    <source>
        <dbReference type="PIRNR" id="PIRNR016636"/>
    </source>
</evidence>